<organism evidence="2 3">
    <name type="scientific">Puccinia graminis f. sp. tritici</name>
    <dbReference type="NCBI Taxonomy" id="56615"/>
    <lineage>
        <taxon>Eukaryota</taxon>
        <taxon>Fungi</taxon>
        <taxon>Dikarya</taxon>
        <taxon>Basidiomycota</taxon>
        <taxon>Pucciniomycotina</taxon>
        <taxon>Pucciniomycetes</taxon>
        <taxon>Pucciniales</taxon>
        <taxon>Pucciniaceae</taxon>
        <taxon>Puccinia</taxon>
    </lineage>
</organism>
<dbReference type="AlphaFoldDB" id="A0A5B0PTB0"/>
<evidence type="ECO:0000313" key="3">
    <source>
        <dbReference type="Proteomes" id="UP000325313"/>
    </source>
</evidence>
<dbReference type="InterPro" id="IPR046496">
    <property type="entry name" value="DUF6589"/>
</dbReference>
<name>A0A5B0PTB0_PUCGR</name>
<comment type="caution">
    <text evidence="2">The sequence shown here is derived from an EMBL/GenBank/DDBJ whole genome shotgun (WGS) entry which is preliminary data.</text>
</comment>
<feature type="domain" description="DUF6589" evidence="1">
    <location>
        <begin position="227"/>
        <end position="412"/>
    </location>
</feature>
<sequence>MPFLYNLIKDRMMASLPVLEIDNGVDGTVPQDVISVRASMDTSDPNNPDEFSEDELEFGDIKSLESVQKKSRLEKRQDQIHAVASRVCSIIQFVANQRVNGLQLLNSVVFLACGLSERMNSYLHFLGLTSSRKTAQVALTSLSRHAEKCIIQKSSLSSNHLFAPIICIDNVDFQETIHSKSTEKQSRMFHGTWGYLHSIKPAFLANINPDDPTLRSYREAISQSANMVIRPSMLIQSKDENLQFELVLKCQIDQVMLDYMVIDSDKRSCITRHPSPIEPILAEVPDITMLKLMIASDNSAEGISEVFEGIIQQTDLKKDEFFDRLQVVEGDLGTCMYIESLCALRKPSSYAQESLANVLPILGAAHVMWNIAQAIFLAHFGDNHDSEDLCAWHTLSALGIPSERPTVKNDFNLMIGGYGMRTSYWRREDQNERSGYTGHH</sequence>
<evidence type="ECO:0000259" key="1">
    <source>
        <dbReference type="Pfam" id="PF20231"/>
    </source>
</evidence>
<protein>
    <recommendedName>
        <fullName evidence="1">DUF6589 domain-containing protein</fullName>
    </recommendedName>
</protein>
<reference evidence="2 3" key="1">
    <citation type="submission" date="2019-05" db="EMBL/GenBank/DDBJ databases">
        <title>Emergence of the Ug99 lineage of the wheat stem rust pathogen through somatic hybridization.</title>
        <authorList>
            <person name="Li F."/>
            <person name="Upadhyaya N.M."/>
            <person name="Sperschneider J."/>
            <person name="Matny O."/>
            <person name="Nguyen-Phuc H."/>
            <person name="Mago R."/>
            <person name="Raley C."/>
            <person name="Miller M.E."/>
            <person name="Silverstein K.A.T."/>
            <person name="Henningsen E."/>
            <person name="Hirsch C.D."/>
            <person name="Visser B."/>
            <person name="Pretorius Z.A."/>
            <person name="Steffenson B.J."/>
            <person name="Schwessinger B."/>
            <person name="Dodds P.N."/>
            <person name="Figueroa M."/>
        </authorList>
    </citation>
    <scope>NUCLEOTIDE SEQUENCE [LARGE SCALE GENOMIC DNA]</scope>
    <source>
        <strain evidence="2 3">Ug99</strain>
    </source>
</reference>
<gene>
    <name evidence="2" type="ORF">PGTUg99_007034</name>
</gene>
<dbReference type="Proteomes" id="UP000325313">
    <property type="component" value="Unassembled WGS sequence"/>
</dbReference>
<evidence type="ECO:0000313" key="2">
    <source>
        <dbReference type="EMBL" id="KAA1105015.1"/>
    </source>
</evidence>
<accession>A0A5B0PTB0</accession>
<proteinExistence type="predicted"/>
<dbReference type="Pfam" id="PF20231">
    <property type="entry name" value="DUF6589"/>
    <property type="match status" value="1"/>
</dbReference>
<dbReference type="EMBL" id="VDEP01000313">
    <property type="protein sequence ID" value="KAA1105015.1"/>
    <property type="molecule type" value="Genomic_DNA"/>
</dbReference>